<dbReference type="Pfam" id="PF13378">
    <property type="entry name" value="MR_MLE_C"/>
    <property type="match status" value="1"/>
</dbReference>
<dbReference type="InterPro" id="IPR036849">
    <property type="entry name" value="Enolase-like_C_sf"/>
</dbReference>
<dbReference type="CDD" id="cd03327">
    <property type="entry name" value="MR_like_2"/>
    <property type="match status" value="1"/>
</dbReference>
<dbReference type="FunFam" id="3.20.20.120:FF:000005">
    <property type="entry name" value="Putative L-rhamnonate dehydratase"/>
    <property type="match status" value="1"/>
</dbReference>
<reference evidence="5" key="1">
    <citation type="submission" date="2018-05" db="EMBL/GenBank/DDBJ databases">
        <authorList>
            <person name="Lanie J.A."/>
            <person name="Ng W.-L."/>
            <person name="Kazmierczak K.M."/>
            <person name="Andrzejewski T.M."/>
            <person name="Davidsen T.M."/>
            <person name="Wayne K.J."/>
            <person name="Tettelin H."/>
            <person name="Glass J.I."/>
            <person name="Rusch D."/>
            <person name="Podicherti R."/>
            <person name="Tsui H.-C.T."/>
            <person name="Winkler M.E."/>
        </authorList>
    </citation>
    <scope>NUCLEOTIDE SEQUENCE</scope>
</reference>
<keyword evidence="3" id="KW-0460">Magnesium</keyword>
<dbReference type="InterPro" id="IPR029065">
    <property type="entry name" value="Enolase_C-like"/>
</dbReference>
<dbReference type="SUPFAM" id="SSF51604">
    <property type="entry name" value="Enolase C-terminal domain-like"/>
    <property type="match status" value="1"/>
</dbReference>
<keyword evidence="2" id="KW-0479">Metal-binding</keyword>
<dbReference type="InterPro" id="IPR013342">
    <property type="entry name" value="Mandelate_racemase_C"/>
</dbReference>
<sequence>MTKIKDIKTTIYKWTGPIVPPAQNFCTNPTDLLREKGDKMKSFRFHEWLVCEVIADDGTVGIGNAALAPQVTKKAIDCYLKDLVIEEDPFDYEYLWEKMYRNTMAWGRKGIGMIGISAIDLGIWDLMGKIKKKPVFKLIGNRTKEKIPVYASKLYSQPINELQKEADTYLKEGFKMFKMRFGWGPKDGLEGVKKNINLVNAVREVIGYDNDLMLEAYMGWNLEYSKSIIPQLIKFKPKWLEEPVIPDDIAGYSELNALGSIPIAGGEHEFSFYGFKHLLELKAVSYIQYDANRVGGITAAQKINLLAEKYNIPVVPHAGQMHNYHLTMANSNCPFSEYFPVSQVEIGNELFYYLFEGEPKPKNGFIDLNDNLPGFGITISDKFKSNFDVIS</sequence>
<dbReference type="SMART" id="SM00922">
    <property type="entry name" value="MR_MLE"/>
    <property type="match status" value="1"/>
</dbReference>
<dbReference type="GO" id="GO:0050032">
    <property type="term" value="F:L-rhamnonate dehydratase activity"/>
    <property type="evidence" value="ECO:0007669"/>
    <property type="project" value="InterPro"/>
</dbReference>
<dbReference type="InterPro" id="IPR013341">
    <property type="entry name" value="Mandelate_racemase_N_dom"/>
</dbReference>
<comment type="cofactor">
    <cofactor evidence="1">
        <name>Mg(2+)</name>
        <dbReference type="ChEBI" id="CHEBI:18420"/>
    </cofactor>
</comment>
<organism evidence="5">
    <name type="scientific">marine metagenome</name>
    <dbReference type="NCBI Taxonomy" id="408172"/>
    <lineage>
        <taxon>unclassified sequences</taxon>
        <taxon>metagenomes</taxon>
        <taxon>ecological metagenomes</taxon>
    </lineage>
</organism>
<dbReference type="PANTHER" id="PTHR13794">
    <property type="entry name" value="ENOLASE SUPERFAMILY, MANDELATE RACEMASE"/>
    <property type="match status" value="1"/>
</dbReference>
<dbReference type="InterPro" id="IPR023444">
    <property type="entry name" value="L-Rhamnon_dehydrat"/>
</dbReference>
<dbReference type="GO" id="GO:0016052">
    <property type="term" value="P:carbohydrate catabolic process"/>
    <property type="evidence" value="ECO:0007669"/>
    <property type="project" value="TreeGrafter"/>
</dbReference>
<feature type="domain" description="Mandelate racemase/muconate lactonizing enzyme C-terminal" evidence="4">
    <location>
        <begin position="159"/>
        <end position="262"/>
    </location>
</feature>
<dbReference type="EMBL" id="UINC01058901">
    <property type="protein sequence ID" value="SVB81694.1"/>
    <property type="molecule type" value="Genomic_DNA"/>
</dbReference>
<name>A0A382H365_9ZZZZ</name>
<accession>A0A382H365</accession>
<dbReference type="GO" id="GO:0000287">
    <property type="term" value="F:magnesium ion binding"/>
    <property type="evidence" value="ECO:0007669"/>
    <property type="project" value="TreeGrafter"/>
</dbReference>
<proteinExistence type="predicted"/>
<dbReference type="SUPFAM" id="SSF54826">
    <property type="entry name" value="Enolase N-terminal domain-like"/>
    <property type="match status" value="1"/>
</dbReference>
<evidence type="ECO:0000256" key="2">
    <source>
        <dbReference type="ARBA" id="ARBA00022723"/>
    </source>
</evidence>
<evidence type="ECO:0000256" key="1">
    <source>
        <dbReference type="ARBA" id="ARBA00001946"/>
    </source>
</evidence>
<dbReference type="SFLD" id="SFLDG00179">
    <property type="entry name" value="mandelate_racemase"/>
    <property type="match status" value="1"/>
</dbReference>
<dbReference type="SFLD" id="SFLDS00001">
    <property type="entry name" value="Enolase"/>
    <property type="match status" value="1"/>
</dbReference>
<dbReference type="Gene3D" id="3.30.390.10">
    <property type="entry name" value="Enolase-like, N-terminal domain"/>
    <property type="match status" value="1"/>
</dbReference>
<protein>
    <recommendedName>
        <fullName evidence="4">Mandelate racemase/muconate lactonizing enzyme C-terminal domain-containing protein</fullName>
    </recommendedName>
</protein>
<dbReference type="PANTHER" id="PTHR13794:SF58">
    <property type="entry name" value="MITOCHONDRIAL ENOLASE SUPERFAMILY MEMBER 1"/>
    <property type="match status" value="1"/>
</dbReference>
<evidence type="ECO:0000256" key="3">
    <source>
        <dbReference type="ARBA" id="ARBA00022842"/>
    </source>
</evidence>
<evidence type="ECO:0000259" key="4">
    <source>
        <dbReference type="SMART" id="SM00922"/>
    </source>
</evidence>
<evidence type="ECO:0000313" key="5">
    <source>
        <dbReference type="EMBL" id="SVB81694.1"/>
    </source>
</evidence>
<dbReference type="SFLD" id="SFLDF00554">
    <property type="entry name" value="L-lyxonate_dehydratase"/>
    <property type="match status" value="1"/>
</dbReference>
<dbReference type="InterPro" id="IPR034619">
    <property type="entry name" value="L-lyxonate_dehydratase"/>
</dbReference>
<dbReference type="InterPro" id="IPR029017">
    <property type="entry name" value="Enolase-like_N"/>
</dbReference>
<gene>
    <name evidence="5" type="ORF">METZ01_LOCUS234548</name>
</gene>
<dbReference type="Gene3D" id="3.20.20.120">
    <property type="entry name" value="Enolase-like C-terminal domain"/>
    <property type="match status" value="1"/>
</dbReference>
<dbReference type="InterPro" id="IPR046945">
    <property type="entry name" value="RHMD-like"/>
</dbReference>
<dbReference type="Pfam" id="PF02746">
    <property type="entry name" value="MR_MLE_N"/>
    <property type="match status" value="1"/>
</dbReference>
<dbReference type="AlphaFoldDB" id="A0A382H365"/>